<comment type="caution">
    <text evidence="6">The sequence shown here is derived from an EMBL/GenBank/DDBJ whole genome shotgun (WGS) entry which is preliminary data.</text>
</comment>
<evidence type="ECO:0000313" key="7">
    <source>
        <dbReference type="Proteomes" id="UP000321832"/>
    </source>
</evidence>
<organism evidence="6 7">
    <name type="scientific">Piscinibacter aquaticus</name>
    <dbReference type="NCBI Taxonomy" id="392597"/>
    <lineage>
        <taxon>Bacteria</taxon>
        <taxon>Pseudomonadati</taxon>
        <taxon>Pseudomonadota</taxon>
        <taxon>Betaproteobacteria</taxon>
        <taxon>Burkholderiales</taxon>
        <taxon>Sphaerotilaceae</taxon>
        <taxon>Piscinibacter</taxon>
    </lineage>
</organism>
<dbReference type="PANTHER" id="PTHR36926:SF1">
    <property type="entry name" value="COLICIN V PRODUCTION PROTEIN"/>
    <property type="match status" value="1"/>
</dbReference>
<keyword evidence="3 5" id="KW-1133">Transmembrane helix</keyword>
<sequence length="168" mass="17474">MELSQIGWVDITLLAVLAVSVIVGLIRGFVFEVLSLAGWVAAWFAAQWFAPVAAPYLPIGAPGTALNLGAAFALVFVLALIVWAIAARLIRLLLHATPLSIPDRGLGALFGALRGVVLLLAVAAVVGLTPAVKSAAWQQSRGAGVLAAMLEGLMPLLPPQVAQQLRRA</sequence>
<evidence type="ECO:0000256" key="1">
    <source>
        <dbReference type="ARBA" id="ARBA00004141"/>
    </source>
</evidence>
<dbReference type="Pfam" id="PF02674">
    <property type="entry name" value="Colicin_V"/>
    <property type="match status" value="1"/>
</dbReference>
<reference evidence="6 7" key="1">
    <citation type="submission" date="2019-08" db="EMBL/GenBank/DDBJ databases">
        <authorList>
            <person name="Khan S.A."/>
            <person name="Jeon C.O."/>
            <person name="Jeong S.E."/>
        </authorList>
    </citation>
    <scope>NUCLEOTIDE SEQUENCE [LARGE SCALE GENOMIC DNA]</scope>
    <source>
        <strain evidence="7">IMCC1728</strain>
    </source>
</reference>
<dbReference type="PANTHER" id="PTHR36926">
    <property type="entry name" value="COLICIN V PRODUCTION PROTEIN"/>
    <property type="match status" value="1"/>
</dbReference>
<feature type="transmembrane region" description="Helical" evidence="5">
    <location>
        <begin position="106"/>
        <end position="128"/>
    </location>
</feature>
<feature type="transmembrane region" description="Helical" evidence="5">
    <location>
        <begin position="70"/>
        <end position="94"/>
    </location>
</feature>
<feature type="transmembrane region" description="Helical" evidence="5">
    <location>
        <begin position="33"/>
        <end position="50"/>
    </location>
</feature>
<keyword evidence="4 5" id="KW-0472">Membrane</keyword>
<accession>A0A5C6U447</accession>
<dbReference type="GO" id="GO:0016020">
    <property type="term" value="C:membrane"/>
    <property type="evidence" value="ECO:0007669"/>
    <property type="project" value="UniProtKB-SubCell"/>
</dbReference>
<comment type="subcellular location">
    <subcellularLocation>
        <location evidence="1">Membrane</location>
        <topology evidence="1">Multi-pass membrane protein</topology>
    </subcellularLocation>
</comment>
<gene>
    <name evidence="6" type="ORF">FSC37_12990</name>
</gene>
<dbReference type="EMBL" id="VOPW01000001">
    <property type="protein sequence ID" value="TXC66428.1"/>
    <property type="molecule type" value="Genomic_DNA"/>
</dbReference>
<dbReference type="InterPro" id="IPR052719">
    <property type="entry name" value="CvpA-like"/>
</dbReference>
<evidence type="ECO:0000313" key="6">
    <source>
        <dbReference type="EMBL" id="TXC66428.1"/>
    </source>
</evidence>
<evidence type="ECO:0000256" key="2">
    <source>
        <dbReference type="ARBA" id="ARBA00022692"/>
    </source>
</evidence>
<evidence type="ECO:0000256" key="4">
    <source>
        <dbReference type="ARBA" id="ARBA00023136"/>
    </source>
</evidence>
<dbReference type="InterPro" id="IPR003825">
    <property type="entry name" value="Colicin-V_CvpA"/>
</dbReference>
<evidence type="ECO:0000256" key="3">
    <source>
        <dbReference type="ARBA" id="ARBA00022989"/>
    </source>
</evidence>
<dbReference type="Proteomes" id="UP000321832">
    <property type="component" value="Unassembled WGS sequence"/>
</dbReference>
<proteinExistence type="predicted"/>
<evidence type="ECO:0000256" key="5">
    <source>
        <dbReference type="SAM" id="Phobius"/>
    </source>
</evidence>
<dbReference type="AlphaFoldDB" id="A0A5C6U447"/>
<feature type="transmembrane region" description="Helical" evidence="5">
    <location>
        <begin position="6"/>
        <end position="26"/>
    </location>
</feature>
<name>A0A5C6U447_9BURK</name>
<protein>
    <submittedName>
        <fullName evidence="6">CvpA family protein</fullName>
    </submittedName>
</protein>
<keyword evidence="2 5" id="KW-0812">Transmembrane</keyword>
<keyword evidence="7" id="KW-1185">Reference proteome</keyword>
<dbReference type="GO" id="GO:0009403">
    <property type="term" value="P:toxin biosynthetic process"/>
    <property type="evidence" value="ECO:0007669"/>
    <property type="project" value="InterPro"/>
</dbReference>